<evidence type="ECO:0000256" key="1">
    <source>
        <dbReference type="SAM" id="MobiDB-lite"/>
    </source>
</evidence>
<keyword evidence="3" id="KW-1185">Reference proteome</keyword>
<dbReference type="AlphaFoldDB" id="A0A5A7R8X6"/>
<dbReference type="Proteomes" id="UP000325081">
    <property type="component" value="Unassembled WGS sequence"/>
</dbReference>
<name>A0A5A7R8X6_STRAF</name>
<gene>
    <name evidence="2" type="ORF">STAS_31440</name>
</gene>
<evidence type="ECO:0000313" key="3">
    <source>
        <dbReference type="Proteomes" id="UP000325081"/>
    </source>
</evidence>
<evidence type="ECO:0000313" key="2">
    <source>
        <dbReference type="EMBL" id="GER53896.1"/>
    </source>
</evidence>
<feature type="compositionally biased region" description="Polar residues" evidence="1">
    <location>
        <begin position="34"/>
        <end position="55"/>
    </location>
</feature>
<protein>
    <submittedName>
        <fullName evidence="2">Thiamine thiazole synthase</fullName>
    </submittedName>
</protein>
<reference evidence="3" key="1">
    <citation type="journal article" date="2019" name="Curr. Biol.">
        <title>Genome Sequence of Striga asiatica Provides Insight into the Evolution of Plant Parasitism.</title>
        <authorList>
            <person name="Yoshida S."/>
            <person name="Kim S."/>
            <person name="Wafula E.K."/>
            <person name="Tanskanen J."/>
            <person name="Kim Y.M."/>
            <person name="Honaas L."/>
            <person name="Yang Z."/>
            <person name="Spallek T."/>
            <person name="Conn C.E."/>
            <person name="Ichihashi Y."/>
            <person name="Cheong K."/>
            <person name="Cui S."/>
            <person name="Der J.P."/>
            <person name="Gundlach H."/>
            <person name="Jiao Y."/>
            <person name="Hori C."/>
            <person name="Ishida J.K."/>
            <person name="Kasahara H."/>
            <person name="Kiba T."/>
            <person name="Kim M.S."/>
            <person name="Koo N."/>
            <person name="Laohavisit A."/>
            <person name="Lee Y.H."/>
            <person name="Lumba S."/>
            <person name="McCourt P."/>
            <person name="Mortimer J.C."/>
            <person name="Mutuku J.M."/>
            <person name="Nomura T."/>
            <person name="Sasaki-Sekimoto Y."/>
            <person name="Seto Y."/>
            <person name="Wang Y."/>
            <person name="Wakatake T."/>
            <person name="Sakakibara H."/>
            <person name="Demura T."/>
            <person name="Yamaguchi S."/>
            <person name="Yoneyama K."/>
            <person name="Manabe R.I."/>
            <person name="Nelson D.C."/>
            <person name="Schulman A.H."/>
            <person name="Timko M.P."/>
            <person name="dePamphilis C.W."/>
            <person name="Choi D."/>
            <person name="Shirasu K."/>
        </authorList>
    </citation>
    <scope>NUCLEOTIDE SEQUENCE [LARGE SCALE GENOMIC DNA]</scope>
    <source>
        <strain evidence="3">cv. UVA1</strain>
    </source>
</reference>
<comment type="caution">
    <text evidence="2">The sequence shown here is derived from an EMBL/GenBank/DDBJ whole genome shotgun (WGS) entry which is preliminary data.</text>
</comment>
<dbReference type="EMBL" id="BKCP01010848">
    <property type="protein sequence ID" value="GER53896.1"/>
    <property type="molecule type" value="Genomic_DNA"/>
</dbReference>
<feature type="region of interest" description="Disordered" evidence="1">
    <location>
        <begin position="32"/>
        <end position="61"/>
    </location>
</feature>
<sequence>MPAKELLIDPNREGFGRFFKFSTSYLCEFRPTATGPQHTAHSSPIAPSNPRVSSSKKNEQPSVLLLAVNPSAPSPTLDFTPRRDAARSYSHRATYLAESLISSPYEQLQL</sequence>
<organism evidence="2 3">
    <name type="scientific">Striga asiatica</name>
    <name type="common">Asiatic witchweed</name>
    <name type="synonym">Buchnera asiatica</name>
    <dbReference type="NCBI Taxonomy" id="4170"/>
    <lineage>
        <taxon>Eukaryota</taxon>
        <taxon>Viridiplantae</taxon>
        <taxon>Streptophyta</taxon>
        <taxon>Embryophyta</taxon>
        <taxon>Tracheophyta</taxon>
        <taxon>Spermatophyta</taxon>
        <taxon>Magnoliopsida</taxon>
        <taxon>eudicotyledons</taxon>
        <taxon>Gunneridae</taxon>
        <taxon>Pentapetalae</taxon>
        <taxon>asterids</taxon>
        <taxon>lamiids</taxon>
        <taxon>Lamiales</taxon>
        <taxon>Orobanchaceae</taxon>
        <taxon>Buchnereae</taxon>
        <taxon>Striga</taxon>
    </lineage>
</organism>
<proteinExistence type="predicted"/>
<accession>A0A5A7R8X6</accession>